<comment type="caution">
    <text evidence="1">The sequence shown here is derived from an EMBL/GenBank/DDBJ whole genome shotgun (WGS) entry which is preliminary data.</text>
</comment>
<dbReference type="RefSeq" id="WP_264368412.1">
    <property type="nucleotide sequence ID" value="NZ_JAPCIO010000002.1"/>
</dbReference>
<evidence type="ECO:0000313" key="2">
    <source>
        <dbReference type="Proteomes" id="UP001165677"/>
    </source>
</evidence>
<sequence>MIETYPNPWDFHNTDKKLVSVDNHHKVVYYDLHEIAMGAPIGGQCFLETADNKKLKIHDWCGGPPAWETDGQLVAIPIWTRKFLKGTVQQIAVLDTAKMELKIFRKTFDVLDIRSFDKTTIYGYDSPIHKTKTVTFDIEKERVETLIKLTE</sequence>
<dbReference type="EMBL" id="JAPCIO010000002">
    <property type="protein sequence ID" value="MCW1147571.1"/>
    <property type="molecule type" value="Genomic_DNA"/>
</dbReference>
<protein>
    <recommendedName>
        <fullName evidence="3">GLPGLI family protein</fullName>
    </recommendedName>
</protein>
<evidence type="ECO:0008006" key="3">
    <source>
        <dbReference type="Google" id="ProtNLM"/>
    </source>
</evidence>
<dbReference type="Proteomes" id="UP001165677">
    <property type="component" value="Unassembled WGS sequence"/>
</dbReference>
<reference evidence="1" key="1">
    <citation type="submission" date="2022-10" db="EMBL/GenBank/DDBJ databases">
        <title>Flavobacterium sp. nov., a bacterium isolated from lake sediment.</title>
        <authorList>
            <person name="Qu J.-H."/>
        </authorList>
    </citation>
    <scope>NUCLEOTIDE SEQUENCE</scope>
    <source>
        <strain evidence="1">TH16-21</strain>
    </source>
</reference>
<evidence type="ECO:0000313" key="1">
    <source>
        <dbReference type="EMBL" id="MCW1147571.1"/>
    </source>
</evidence>
<gene>
    <name evidence="1" type="ORF">OJ995_05005</name>
</gene>
<organism evidence="1 2">
    <name type="scientific">Flavobacterium lacisediminis</name>
    <dbReference type="NCBI Taxonomy" id="2989705"/>
    <lineage>
        <taxon>Bacteria</taxon>
        <taxon>Pseudomonadati</taxon>
        <taxon>Bacteroidota</taxon>
        <taxon>Flavobacteriia</taxon>
        <taxon>Flavobacteriales</taxon>
        <taxon>Flavobacteriaceae</taxon>
        <taxon>Flavobacterium</taxon>
    </lineage>
</organism>
<keyword evidence="2" id="KW-1185">Reference proteome</keyword>
<accession>A0ABT3EGQ9</accession>
<name>A0ABT3EGQ9_9FLAO</name>
<proteinExistence type="predicted"/>